<dbReference type="AlphaFoldDB" id="A0AAV9SIT0"/>
<keyword evidence="2" id="KW-1185">Reference proteome</keyword>
<dbReference type="Proteomes" id="UP001311232">
    <property type="component" value="Unassembled WGS sequence"/>
</dbReference>
<proteinExistence type="predicted"/>
<evidence type="ECO:0000313" key="1">
    <source>
        <dbReference type="EMBL" id="KAK5620724.1"/>
    </source>
</evidence>
<organism evidence="1 2">
    <name type="scientific">Crenichthys baileyi</name>
    <name type="common">White River springfish</name>
    <dbReference type="NCBI Taxonomy" id="28760"/>
    <lineage>
        <taxon>Eukaryota</taxon>
        <taxon>Metazoa</taxon>
        <taxon>Chordata</taxon>
        <taxon>Craniata</taxon>
        <taxon>Vertebrata</taxon>
        <taxon>Euteleostomi</taxon>
        <taxon>Actinopterygii</taxon>
        <taxon>Neopterygii</taxon>
        <taxon>Teleostei</taxon>
        <taxon>Neoteleostei</taxon>
        <taxon>Acanthomorphata</taxon>
        <taxon>Ovalentaria</taxon>
        <taxon>Atherinomorphae</taxon>
        <taxon>Cyprinodontiformes</taxon>
        <taxon>Goodeidae</taxon>
        <taxon>Crenichthys</taxon>
    </lineage>
</organism>
<name>A0AAV9SIT0_9TELE</name>
<accession>A0AAV9SIT0</accession>
<evidence type="ECO:0000313" key="2">
    <source>
        <dbReference type="Proteomes" id="UP001311232"/>
    </source>
</evidence>
<reference evidence="1 2" key="1">
    <citation type="submission" date="2021-06" db="EMBL/GenBank/DDBJ databases">
        <authorList>
            <person name="Palmer J.M."/>
        </authorList>
    </citation>
    <scope>NUCLEOTIDE SEQUENCE [LARGE SCALE GENOMIC DNA]</scope>
    <source>
        <strain evidence="1 2">MEX-2019</strain>
        <tissue evidence="1">Muscle</tissue>
    </source>
</reference>
<protein>
    <submittedName>
        <fullName evidence="1">Uncharacterized protein</fullName>
    </submittedName>
</protein>
<dbReference type="EMBL" id="JAHHUM010000340">
    <property type="protein sequence ID" value="KAK5620724.1"/>
    <property type="molecule type" value="Genomic_DNA"/>
</dbReference>
<gene>
    <name evidence="1" type="ORF">CRENBAI_019781</name>
</gene>
<sequence>MLEALKNRAPTPAPFSEDEHFSLCFLSCKSSPHEVVENTNGLHTFLYNFWVDFKLTAKHSPLCRPNSKCSLHHQPSPEETVIEDTLLWDEAATSREGPH</sequence>
<comment type="caution">
    <text evidence="1">The sequence shown here is derived from an EMBL/GenBank/DDBJ whole genome shotgun (WGS) entry which is preliminary data.</text>
</comment>